<gene>
    <name evidence="4" type="ORF">CAY53_03575</name>
</gene>
<sequence length="336" mass="36222">MRLPELRIGPLIAKIPIIQGGMSVRVSTSELAVPVAECGGIGTIGGSGIPVEELQEDICKAKKATKGVIAVNIMYAMRDFHNLVMGSIKAGADMIITGAGFSRDIFKIGKEHNIPIVSIVSSLSFAKLAEKLGAAAVVVEAAEAGGHLGTMTPLRELFPSIRKMISKIPLIAAGGITNGYEMGEMMDQYGADGVQLASRFVLSEECSVSQKFKESYLQAGKDDIVLVSSPVGMPGRAIRNPFVDKMLAHDESIVSRKCRFQCLRKCDRKYCISERLLASRDGDVENGLVFSGANAFKMKEILPVREIFDRFVKAAESVYKERTQESELATVTSNAG</sequence>
<dbReference type="PANTHER" id="PTHR32332">
    <property type="entry name" value="2-NITROPROPANE DIOXYGENASE"/>
    <property type="match status" value="1"/>
</dbReference>
<dbReference type="RefSeq" id="WP_104935971.1">
    <property type="nucleotide sequence ID" value="NZ_CP021255.1"/>
</dbReference>
<proteinExistence type="predicted"/>
<dbReference type="EMBL" id="CP021255">
    <property type="protein sequence ID" value="AVD70676.1"/>
    <property type="molecule type" value="Genomic_DNA"/>
</dbReference>
<evidence type="ECO:0000313" key="4">
    <source>
        <dbReference type="EMBL" id="AVD70676.1"/>
    </source>
</evidence>
<dbReference type="Pfam" id="PF03060">
    <property type="entry name" value="NMO"/>
    <property type="match status" value="1"/>
</dbReference>
<dbReference type="Proteomes" id="UP000239867">
    <property type="component" value="Chromosome"/>
</dbReference>
<evidence type="ECO:0000256" key="3">
    <source>
        <dbReference type="ARBA" id="ARBA00023002"/>
    </source>
</evidence>
<accession>A0A2L1GM07</accession>
<dbReference type="Gene3D" id="3.20.20.70">
    <property type="entry name" value="Aldolase class I"/>
    <property type="match status" value="1"/>
</dbReference>
<dbReference type="CDD" id="cd04730">
    <property type="entry name" value="NPD_like"/>
    <property type="match status" value="1"/>
</dbReference>
<dbReference type="OrthoDB" id="9778912at2"/>
<dbReference type="GO" id="GO:0051213">
    <property type="term" value="F:dioxygenase activity"/>
    <property type="evidence" value="ECO:0007669"/>
    <property type="project" value="UniProtKB-KW"/>
</dbReference>
<organism evidence="4 5">
    <name type="scientific">Desulfobulbus oralis</name>
    <dbReference type="NCBI Taxonomy" id="1986146"/>
    <lineage>
        <taxon>Bacteria</taxon>
        <taxon>Pseudomonadati</taxon>
        <taxon>Thermodesulfobacteriota</taxon>
        <taxon>Desulfobulbia</taxon>
        <taxon>Desulfobulbales</taxon>
        <taxon>Desulfobulbaceae</taxon>
        <taxon>Desulfobulbus</taxon>
    </lineage>
</organism>
<keyword evidence="4" id="KW-0223">Dioxygenase</keyword>
<dbReference type="AlphaFoldDB" id="A0A2L1GM07"/>
<dbReference type="InterPro" id="IPR004136">
    <property type="entry name" value="NMO"/>
</dbReference>
<keyword evidence="5" id="KW-1185">Reference proteome</keyword>
<protein>
    <submittedName>
        <fullName evidence="4">2-nitropropane dioxygenase</fullName>
    </submittedName>
</protein>
<keyword evidence="3" id="KW-0560">Oxidoreductase</keyword>
<dbReference type="SUPFAM" id="SSF51412">
    <property type="entry name" value="Inosine monophosphate dehydrogenase (IMPDH)"/>
    <property type="match status" value="1"/>
</dbReference>
<dbReference type="PANTHER" id="PTHR32332:SF18">
    <property type="entry name" value="2-NITROPROPANE DIOXYGENASE"/>
    <property type="match status" value="1"/>
</dbReference>
<dbReference type="KEGG" id="deo:CAY53_03575"/>
<name>A0A2L1GM07_9BACT</name>
<evidence type="ECO:0000256" key="2">
    <source>
        <dbReference type="ARBA" id="ARBA00022643"/>
    </source>
</evidence>
<dbReference type="InterPro" id="IPR013785">
    <property type="entry name" value="Aldolase_TIM"/>
</dbReference>
<evidence type="ECO:0000313" key="5">
    <source>
        <dbReference type="Proteomes" id="UP000239867"/>
    </source>
</evidence>
<keyword evidence="1" id="KW-0285">Flavoprotein</keyword>
<reference evidence="4 5" key="1">
    <citation type="journal article" date="2018" name="MBio">
        <title>Insights into the evolution of host association through the isolation and characterization of a novel human periodontal pathobiont, Desulfobulbus oralis.</title>
        <authorList>
            <person name="Cross K.L."/>
            <person name="Chirania P."/>
            <person name="Xiong W."/>
            <person name="Beall C.J."/>
            <person name="Elkins J.G."/>
            <person name="Giannone R.J."/>
            <person name="Griffen A.L."/>
            <person name="Guss A.M."/>
            <person name="Hettich R.L."/>
            <person name="Joshi S.S."/>
            <person name="Mokrzan E.M."/>
            <person name="Martin R.K."/>
            <person name="Zhulin I.B."/>
            <person name="Leys E.J."/>
            <person name="Podar M."/>
        </authorList>
    </citation>
    <scope>NUCLEOTIDE SEQUENCE [LARGE SCALE GENOMIC DNA]</scope>
    <source>
        <strain evidence="4 5">ORNL</strain>
    </source>
</reference>
<evidence type="ECO:0000256" key="1">
    <source>
        <dbReference type="ARBA" id="ARBA00022630"/>
    </source>
</evidence>
<dbReference type="GO" id="GO:0018580">
    <property type="term" value="F:nitronate monooxygenase activity"/>
    <property type="evidence" value="ECO:0007669"/>
    <property type="project" value="InterPro"/>
</dbReference>
<keyword evidence="2" id="KW-0288">FMN</keyword>